<dbReference type="InterPro" id="IPR036013">
    <property type="entry name" value="Band_7/SPFH_dom_sf"/>
</dbReference>
<dbReference type="PRINTS" id="PR00721">
    <property type="entry name" value="STOMATIN"/>
</dbReference>
<keyword evidence="3" id="KW-0472">Membrane</keyword>
<proteinExistence type="predicted"/>
<keyword evidence="3" id="KW-0812">Transmembrane</keyword>
<keyword evidence="3" id="KW-1133">Transmembrane helix</keyword>
<evidence type="ECO:0000313" key="6">
    <source>
        <dbReference type="Proteomes" id="UP001597101"/>
    </source>
</evidence>
<comment type="caution">
    <text evidence="5">The sequence shown here is derived from an EMBL/GenBank/DDBJ whole genome shotgun (WGS) entry which is preliminary data.</text>
</comment>
<keyword evidence="6" id="KW-1185">Reference proteome</keyword>
<dbReference type="PANTHER" id="PTHR43327">
    <property type="entry name" value="STOMATIN-LIKE PROTEIN 2, MITOCHONDRIAL"/>
    <property type="match status" value="1"/>
</dbReference>
<dbReference type="Proteomes" id="UP001597101">
    <property type="component" value="Unassembled WGS sequence"/>
</dbReference>
<dbReference type="InterPro" id="IPR001972">
    <property type="entry name" value="Stomatin_HflK_fam"/>
</dbReference>
<organism evidence="5 6">
    <name type="scientific">Pseudahrensia aquimaris</name>
    <dbReference type="NCBI Taxonomy" id="744461"/>
    <lineage>
        <taxon>Bacteria</taxon>
        <taxon>Pseudomonadati</taxon>
        <taxon>Pseudomonadota</taxon>
        <taxon>Alphaproteobacteria</taxon>
        <taxon>Hyphomicrobiales</taxon>
        <taxon>Ahrensiaceae</taxon>
        <taxon>Pseudahrensia</taxon>
    </lineage>
</organism>
<feature type="transmembrane region" description="Helical" evidence="3">
    <location>
        <begin position="6"/>
        <end position="26"/>
    </location>
</feature>
<dbReference type="PANTHER" id="PTHR43327:SF10">
    <property type="entry name" value="STOMATIN-LIKE PROTEIN 2, MITOCHONDRIAL"/>
    <property type="match status" value="1"/>
</dbReference>
<reference evidence="6" key="1">
    <citation type="journal article" date="2019" name="Int. J. Syst. Evol. Microbiol.">
        <title>The Global Catalogue of Microorganisms (GCM) 10K type strain sequencing project: providing services to taxonomists for standard genome sequencing and annotation.</title>
        <authorList>
            <consortium name="The Broad Institute Genomics Platform"/>
            <consortium name="The Broad Institute Genome Sequencing Center for Infectious Disease"/>
            <person name="Wu L."/>
            <person name="Ma J."/>
        </authorList>
    </citation>
    <scope>NUCLEOTIDE SEQUENCE [LARGE SCALE GENOMIC DNA]</scope>
    <source>
        <strain evidence="6">CCUG 60023</strain>
    </source>
</reference>
<accession>A0ABW3FEU5</accession>
<evidence type="ECO:0000256" key="2">
    <source>
        <dbReference type="SAM" id="MobiDB-lite"/>
    </source>
</evidence>
<evidence type="ECO:0000313" key="5">
    <source>
        <dbReference type="EMBL" id="MFD0915356.1"/>
    </source>
</evidence>
<dbReference type="SUPFAM" id="SSF117892">
    <property type="entry name" value="Band 7/SPFH domain"/>
    <property type="match status" value="1"/>
</dbReference>
<feature type="region of interest" description="Disordered" evidence="2">
    <location>
        <begin position="302"/>
        <end position="327"/>
    </location>
</feature>
<sequence length="327" mass="35776">MTIADITIVILGFLLVITILSMIKIVPQGFNYTVERFGRYVKTLQPGLSIITPFIERVGTKMNMMEQVLDVPTQEVITKDNATCSVDGVTFYQVLDASKASYEVSNLQNAILNLTMTNIRTVMGSMDLDELLSKRDEINARILHVVDDAVSPWGIKMTRIEIKDINPPRDLVDSMARQMKAEREKRALILEAEGERQAAILKAEGAKQAVILDAEGLREAAFRESEAREREAEAEAKATQVVSEAIGNGNSQAINYFIAQKYTEALSTIGSANNQKVLMLPMEATALMGTLAGIGEISKEVFGADTKPSKPAAPRSRSVPPTTNRGG</sequence>
<feature type="domain" description="Band 7" evidence="4">
    <location>
        <begin position="21"/>
        <end position="179"/>
    </location>
</feature>
<protein>
    <submittedName>
        <fullName evidence="5">SPFH domain-containing protein</fullName>
    </submittedName>
</protein>
<dbReference type="SMART" id="SM00244">
    <property type="entry name" value="PHB"/>
    <property type="match status" value="1"/>
</dbReference>
<evidence type="ECO:0000256" key="1">
    <source>
        <dbReference type="ARBA" id="ARBA00004167"/>
    </source>
</evidence>
<dbReference type="Pfam" id="PF01145">
    <property type="entry name" value="Band_7"/>
    <property type="match status" value="1"/>
</dbReference>
<name>A0ABW3FEU5_9HYPH</name>
<dbReference type="RefSeq" id="WP_377211334.1">
    <property type="nucleotide sequence ID" value="NZ_JBHTJV010000002.1"/>
</dbReference>
<dbReference type="InterPro" id="IPR050710">
    <property type="entry name" value="Band7/mec-2_domain"/>
</dbReference>
<comment type="subcellular location">
    <subcellularLocation>
        <location evidence="1">Membrane</location>
        <topology evidence="1">Single-pass membrane protein</topology>
    </subcellularLocation>
</comment>
<evidence type="ECO:0000259" key="4">
    <source>
        <dbReference type="SMART" id="SM00244"/>
    </source>
</evidence>
<dbReference type="Gene3D" id="3.30.479.30">
    <property type="entry name" value="Band 7 domain"/>
    <property type="match status" value="1"/>
</dbReference>
<dbReference type="InterPro" id="IPR001107">
    <property type="entry name" value="Band_7"/>
</dbReference>
<evidence type="ECO:0000256" key="3">
    <source>
        <dbReference type="SAM" id="Phobius"/>
    </source>
</evidence>
<gene>
    <name evidence="5" type="ORF">ACFQ14_02940</name>
</gene>
<dbReference type="EMBL" id="JBHTJV010000002">
    <property type="protein sequence ID" value="MFD0915356.1"/>
    <property type="molecule type" value="Genomic_DNA"/>
</dbReference>